<dbReference type="Proteomes" id="UP001163321">
    <property type="component" value="Chromosome 12"/>
</dbReference>
<organism evidence="1 2">
    <name type="scientific">Peronosclerospora sorghi</name>
    <dbReference type="NCBI Taxonomy" id="230839"/>
    <lineage>
        <taxon>Eukaryota</taxon>
        <taxon>Sar</taxon>
        <taxon>Stramenopiles</taxon>
        <taxon>Oomycota</taxon>
        <taxon>Peronosporomycetes</taxon>
        <taxon>Peronosporales</taxon>
        <taxon>Peronosporaceae</taxon>
        <taxon>Peronosclerospora</taxon>
    </lineage>
</organism>
<proteinExistence type="predicted"/>
<accession>A0ACC0WIJ8</accession>
<evidence type="ECO:0000313" key="2">
    <source>
        <dbReference type="Proteomes" id="UP001163321"/>
    </source>
</evidence>
<gene>
    <name evidence="1" type="ORF">PsorP6_011523</name>
</gene>
<reference evidence="1 2" key="1">
    <citation type="journal article" date="2022" name="bioRxiv">
        <title>The genome of the oomycete Peronosclerospora sorghi, a cosmopolitan pathogen of maize and sorghum, is inflated with dispersed pseudogenes.</title>
        <authorList>
            <person name="Fletcher K."/>
            <person name="Martin F."/>
            <person name="Isakeit T."/>
            <person name="Cavanaugh K."/>
            <person name="Magill C."/>
            <person name="Michelmore R."/>
        </authorList>
    </citation>
    <scope>NUCLEOTIDE SEQUENCE [LARGE SCALE GENOMIC DNA]</scope>
    <source>
        <strain evidence="1">P6</strain>
    </source>
</reference>
<comment type="caution">
    <text evidence="1">The sequence shown here is derived from an EMBL/GenBank/DDBJ whole genome shotgun (WGS) entry which is preliminary data.</text>
</comment>
<name>A0ACC0WIJ8_9STRA</name>
<evidence type="ECO:0000313" key="1">
    <source>
        <dbReference type="EMBL" id="KAI9918222.1"/>
    </source>
</evidence>
<keyword evidence="2" id="KW-1185">Reference proteome</keyword>
<protein>
    <submittedName>
        <fullName evidence="1">Uncharacterized protein</fullName>
    </submittedName>
</protein>
<dbReference type="EMBL" id="CM047591">
    <property type="protein sequence ID" value="KAI9918222.1"/>
    <property type="molecule type" value="Genomic_DNA"/>
</dbReference>
<sequence length="131" mass="14838">MVMEPVTNTRHYQLVEVSLLQQVEAHHSLLQTRTIHLRRDVRSLHPVLVAVNLNYHVKKTVVRSFSSRIARRDVLLFSVATSVASIAPVCPDPATLSCTFHFIASSHRLRQYALVFGTPIRLYPDLLCAHS</sequence>